<dbReference type="NCBIfam" id="NF008769">
    <property type="entry name" value="PRK11798.2-5"/>
    <property type="match status" value="1"/>
</dbReference>
<dbReference type="AlphaFoldDB" id="A0A1X7AEW5"/>
<dbReference type="RefSeq" id="WP_207626537.1">
    <property type="nucleotide sequence ID" value="NZ_CBCSCN010000004.1"/>
</dbReference>
<protein>
    <submittedName>
        <fullName evidence="2">Stringent starvation protein B</fullName>
    </submittedName>
</protein>
<dbReference type="Proteomes" id="UP000196573">
    <property type="component" value="Unassembled WGS sequence"/>
</dbReference>
<dbReference type="Gene3D" id="2.30.30.220">
    <property type="entry name" value="SspB-like"/>
    <property type="match status" value="1"/>
</dbReference>
<dbReference type="EMBL" id="FWPT01000001">
    <property type="protein sequence ID" value="SMA34038.1"/>
    <property type="molecule type" value="Genomic_DNA"/>
</dbReference>
<dbReference type="InterPro" id="IPR036760">
    <property type="entry name" value="SspB-like_sf"/>
</dbReference>
<dbReference type="PIRSF" id="PIRSF005276">
    <property type="entry name" value="SspB"/>
    <property type="match status" value="1"/>
</dbReference>
<evidence type="ECO:0000313" key="2">
    <source>
        <dbReference type="EMBL" id="SMA34038.1"/>
    </source>
</evidence>
<feature type="region of interest" description="Disordered" evidence="1">
    <location>
        <begin position="129"/>
        <end position="158"/>
    </location>
</feature>
<evidence type="ECO:0000313" key="3">
    <source>
        <dbReference type="Proteomes" id="UP000196573"/>
    </source>
</evidence>
<keyword evidence="3" id="KW-1185">Reference proteome</keyword>
<dbReference type="PANTHER" id="PTHR37486">
    <property type="entry name" value="STRINGENT STARVATION PROTEIN B"/>
    <property type="match status" value="1"/>
</dbReference>
<gene>
    <name evidence="2" type="primary">sspB</name>
    <name evidence="2" type="ORF">EHSB41UT_00355</name>
</gene>
<name>A0A1X7AEW5_9GAMM</name>
<sequence length="158" mass="17370">MSMTSSRPYIIRALYDWIVENDCTPYLLVDSHWPGVHLPDRFADDDQVVLNVSPLAVRELELGNDAISFMTRFGGVAYHVYVPSDGVMAIYARENGQGMVFEMDAYPEQEEGVIVEDAPVVESALKPVTALKSVDSSDDDKTPPPPKGGGRPSLKVVK</sequence>
<accession>A0A1X7AEW5</accession>
<dbReference type="InterPro" id="IPR007481">
    <property type="entry name" value="SspB"/>
</dbReference>
<reference evidence="2 3" key="1">
    <citation type="submission" date="2017-03" db="EMBL/GenBank/DDBJ databases">
        <authorList>
            <person name="Afonso C.L."/>
            <person name="Miller P.J."/>
            <person name="Scott M.A."/>
            <person name="Spackman E."/>
            <person name="Goraichik I."/>
            <person name="Dimitrov K.M."/>
            <person name="Suarez D.L."/>
            <person name="Swayne D.E."/>
        </authorList>
    </citation>
    <scope>NUCLEOTIDE SEQUENCE [LARGE SCALE GENOMIC DNA]</scope>
    <source>
        <strain evidence="2">SB41UT1</strain>
    </source>
</reference>
<dbReference type="GO" id="GO:0045732">
    <property type="term" value="P:positive regulation of protein catabolic process"/>
    <property type="evidence" value="ECO:0007669"/>
    <property type="project" value="TreeGrafter"/>
</dbReference>
<dbReference type="GO" id="GO:0005840">
    <property type="term" value="C:ribosome"/>
    <property type="evidence" value="ECO:0007669"/>
    <property type="project" value="TreeGrafter"/>
</dbReference>
<dbReference type="Pfam" id="PF04386">
    <property type="entry name" value="SspB"/>
    <property type="match status" value="1"/>
</dbReference>
<proteinExistence type="predicted"/>
<evidence type="ECO:0000256" key="1">
    <source>
        <dbReference type="SAM" id="MobiDB-lite"/>
    </source>
</evidence>
<dbReference type="SUPFAM" id="SSF101738">
    <property type="entry name" value="SspB-like"/>
    <property type="match status" value="1"/>
</dbReference>
<dbReference type="PANTHER" id="PTHR37486:SF1">
    <property type="entry name" value="STRINGENT STARVATION PROTEIN B"/>
    <property type="match status" value="1"/>
</dbReference>
<organism evidence="2 3">
    <name type="scientific">Parendozoicomonas haliclonae</name>
    <dbReference type="NCBI Taxonomy" id="1960125"/>
    <lineage>
        <taxon>Bacteria</taxon>
        <taxon>Pseudomonadati</taxon>
        <taxon>Pseudomonadota</taxon>
        <taxon>Gammaproteobacteria</taxon>
        <taxon>Oceanospirillales</taxon>
        <taxon>Endozoicomonadaceae</taxon>
        <taxon>Parendozoicomonas</taxon>
    </lineage>
</organism>
<dbReference type="GO" id="GO:0005829">
    <property type="term" value="C:cytosol"/>
    <property type="evidence" value="ECO:0007669"/>
    <property type="project" value="TreeGrafter"/>
</dbReference>